<accession>A0A433Q171</accession>
<feature type="compositionally biased region" description="Low complexity" evidence="1">
    <location>
        <begin position="226"/>
        <end position="241"/>
    </location>
</feature>
<feature type="compositionally biased region" description="Low complexity" evidence="1">
    <location>
        <begin position="204"/>
        <end position="213"/>
    </location>
</feature>
<gene>
    <name evidence="3" type="ORF">BC938DRAFT_474981</name>
</gene>
<dbReference type="InterPro" id="IPR035892">
    <property type="entry name" value="C2_domain_sf"/>
</dbReference>
<keyword evidence="4" id="KW-1185">Reference proteome</keyword>
<protein>
    <submittedName>
        <fullName evidence="3">C2 domain-containing protein</fullName>
    </submittedName>
</protein>
<dbReference type="SUPFAM" id="SSF49562">
    <property type="entry name" value="C2 domain (Calcium/lipid-binding domain, CaLB)"/>
    <property type="match status" value="1"/>
</dbReference>
<dbReference type="CDD" id="cd08681">
    <property type="entry name" value="C2_fungal_Inn1p-like"/>
    <property type="match status" value="1"/>
</dbReference>
<dbReference type="InterPro" id="IPR052981">
    <property type="entry name" value="Ingression_C2_domain"/>
</dbReference>
<reference evidence="3 4" key="1">
    <citation type="journal article" date="2018" name="New Phytol.">
        <title>Phylogenomics of Endogonaceae and evolution of mycorrhizas within Mucoromycota.</title>
        <authorList>
            <person name="Chang Y."/>
            <person name="Desiro A."/>
            <person name="Na H."/>
            <person name="Sandor L."/>
            <person name="Lipzen A."/>
            <person name="Clum A."/>
            <person name="Barry K."/>
            <person name="Grigoriev I.V."/>
            <person name="Martin F.M."/>
            <person name="Stajich J.E."/>
            <person name="Smith M.E."/>
            <person name="Bonito G."/>
            <person name="Spatafora J.W."/>
        </authorList>
    </citation>
    <scope>NUCLEOTIDE SEQUENCE [LARGE SCALE GENOMIC DNA]</scope>
    <source>
        <strain evidence="3 4">AD002</strain>
    </source>
</reference>
<dbReference type="Gene3D" id="2.60.40.150">
    <property type="entry name" value="C2 domain"/>
    <property type="match status" value="1"/>
</dbReference>
<dbReference type="PANTHER" id="PTHR47052">
    <property type="entry name" value="CONSERVED SERINE PROLINE-RICH PROTEIN (AFU_ORTHOLOGUE AFUA_2G01790)"/>
    <property type="match status" value="1"/>
</dbReference>
<evidence type="ECO:0000313" key="4">
    <source>
        <dbReference type="Proteomes" id="UP000274822"/>
    </source>
</evidence>
<feature type="compositionally biased region" description="Polar residues" evidence="1">
    <location>
        <begin position="243"/>
        <end position="263"/>
    </location>
</feature>
<dbReference type="InterPro" id="IPR037791">
    <property type="entry name" value="C2_fungal_Inn1"/>
</dbReference>
<dbReference type="SMART" id="SM00239">
    <property type="entry name" value="C2"/>
    <property type="match status" value="1"/>
</dbReference>
<dbReference type="AlphaFoldDB" id="A0A433Q171"/>
<organism evidence="3 4">
    <name type="scientific">Jimgerdemannia flammicorona</name>
    <dbReference type="NCBI Taxonomy" id="994334"/>
    <lineage>
        <taxon>Eukaryota</taxon>
        <taxon>Fungi</taxon>
        <taxon>Fungi incertae sedis</taxon>
        <taxon>Mucoromycota</taxon>
        <taxon>Mucoromycotina</taxon>
        <taxon>Endogonomycetes</taxon>
        <taxon>Endogonales</taxon>
        <taxon>Endogonaceae</taxon>
        <taxon>Jimgerdemannia</taxon>
    </lineage>
</organism>
<comment type="caution">
    <text evidence="3">The sequence shown here is derived from an EMBL/GenBank/DDBJ whole genome shotgun (WGS) entry which is preliminary data.</text>
</comment>
<feature type="domain" description="C2" evidence="2">
    <location>
        <begin position="29"/>
        <end position="144"/>
    </location>
</feature>
<dbReference type="Pfam" id="PF00168">
    <property type="entry name" value="C2"/>
    <property type="match status" value="1"/>
</dbReference>
<dbReference type="PANTHER" id="PTHR47052:SF3">
    <property type="entry name" value="INGRESSION PROTEIN 1"/>
    <property type="match status" value="1"/>
</dbReference>
<dbReference type="PROSITE" id="PS50004">
    <property type="entry name" value="C2"/>
    <property type="match status" value="1"/>
</dbReference>
<dbReference type="InterPro" id="IPR000008">
    <property type="entry name" value="C2_dom"/>
</dbReference>
<name>A0A433Q171_9FUNG</name>
<feature type="compositionally biased region" description="Pro residues" evidence="1">
    <location>
        <begin position="214"/>
        <end position="225"/>
    </location>
</feature>
<sequence length="341" mass="38582">PLLLYNEPTTVIKYCGAPITHTKHSFLHKHRFTQLIHRMAKPRILGELVIVALKARNLPNRELIGKQDPFCVFRIGDAKGKTKTDYRGGQHPVWDFQVNLPVAEGKTRMVVQVFDEDLRKEDLIGEAEIDLAEVLKIGEMDDWFKLTYKGKPAGEIYLELTFYAAVCPFSLSCFLVYINSPIFHSTLTATTYFIYLQGAPQPYPQQQQQQPIRKPIPSPTPPRPYPQQQQQQHYQQPIRKPVSSPTPSHQQKPLHTPSSQNTPPTYPQAYPSKPQAYPSKPQAYPSKPQAYPSTPQAYPPTPQAYPPTPQAYPPTPQAYPPTPQAYPPTPQAQGYPPIPQT</sequence>
<dbReference type="EMBL" id="RBNJ01019455">
    <property type="protein sequence ID" value="RUS23540.1"/>
    <property type="molecule type" value="Genomic_DNA"/>
</dbReference>
<evidence type="ECO:0000313" key="3">
    <source>
        <dbReference type="EMBL" id="RUS23540.1"/>
    </source>
</evidence>
<evidence type="ECO:0000256" key="1">
    <source>
        <dbReference type="SAM" id="MobiDB-lite"/>
    </source>
</evidence>
<evidence type="ECO:0000259" key="2">
    <source>
        <dbReference type="PROSITE" id="PS50004"/>
    </source>
</evidence>
<feature type="compositionally biased region" description="Pro residues" evidence="1">
    <location>
        <begin position="297"/>
        <end position="341"/>
    </location>
</feature>
<proteinExistence type="predicted"/>
<feature type="non-terminal residue" evidence="3">
    <location>
        <position position="341"/>
    </location>
</feature>
<dbReference type="Proteomes" id="UP000274822">
    <property type="component" value="Unassembled WGS sequence"/>
</dbReference>
<feature type="non-terminal residue" evidence="3">
    <location>
        <position position="1"/>
    </location>
</feature>
<feature type="region of interest" description="Disordered" evidence="1">
    <location>
        <begin position="203"/>
        <end position="341"/>
    </location>
</feature>
<dbReference type="PRINTS" id="PR01217">
    <property type="entry name" value="PRICHEXTENSN"/>
</dbReference>